<evidence type="ECO:0000256" key="2">
    <source>
        <dbReference type="ARBA" id="ARBA00029447"/>
    </source>
</evidence>
<reference evidence="8 9" key="1">
    <citation type="submission" date="2016-10" db="EMBL/GenBank/DDBJ databases">
        <authorList>
            <person name="de Groot N.N."/>
        </authorList>
    </citation>
    <scope>NUCLEOTIDE SEQUENCE [LARGE SCALE GENOMIC DNA]</scope>
    <source>
        <strain evidence="8 9">DSM 5522</strain>
    </source>
</reference>
<evidence type="ECO:0000259" key="6">
    <source>
        <dbReference type="PROSITE" id="PS50111"/>
    </source>
</evidence>
<sequence length="576" mass="63861">MSKKETALISKHQKEFEKYKDIKVKKIISDTFNIMCYLSIIMSVVAIFAIVVNERMIMRLRDESLLSLEKSLNLNVSIKEFEKNVYKSLSAATPEEGAKYAEAGESALKTGFEELDNLEKMHKNNENIINAIQAIHEVYKGNDAIKEKMVSEEYAGKLEKLYELTVTELSPIYDTMSDNVSIIIEELDKSARGYTNTAIILSNISVAIFLFLLFVTYYVNRKRNRILSYAINTPVGEISNALNQLEQGNFEIGLDYKSENEFGEIAKAIRKSVQSIENYCKIESDVLDKMANNRFDVSIEEDFQGDFEEVKLSIVRIVQSINELILVIQNSSATITDAARTVNTVSSTIAQQSEIQSASVEELSAMVNEVSDKITENAQSAAKLNEYTRDYVSKIEESKQGIERLTEAMSDINAKSKAIGEIIETVNSIATQTKLLALNASIEAARAGESGKGFVVVANQIGILATQSADAVKETQDLIEGNEESVVNGNERVAAVGELINEFVEFAENIGENINQYATSSEAQAEELRSVSYTTTNLAASIQENTSVSAEARDSSDKLQIEAEQLENVLSKLVLK</sequence>
<dbReference type="Pfam" id="PF00672">
    <property type="entry name" value="HAMP"/>
    <property type="match status" value="1"/>
</dbReference>
<keyword evidence="4" id="KW-0175">Coiled coil</keyword>
<feature type="coiled-coil region" evidence="4">
    <location>
        <begin position="549"/>
        <end position="576"/>
    </location>
</feature>
<evidence type="ECO:0000256" key="3">
    <source>
        <dbReference type="PROSITE-ProRule" id="PRU00284"/>
    </source>
</evidence>
<dbReference type="Gene3D" id="1.10.287.950">
    <property type="entry name" value="Methyl-accepting chemotaxis protein"/>
    <property type="match status" value="1"/>
</dbReference>
<dbReference type="Pfam" id="PF00015">
    <property type="entry name" value="MCPsignal"/>
    <property type="match status" value="1"/>
</dbReference>
<evidence type="ECO:0000259" key="7">
    <source>
        <dbReference type="PROSITE" id="PS50885"/>
    </source>
</evidence>
<keyword evidence="5" id="KW-0812">Transmembrane</keyword>
<dbReference type="Proteomes" id="UP000198838">
    <property type="component" value="Unassembled WGS sequence"/>
</dbReference>
<evidence type="ECO:0000313" key="8">
    <source>
        <dbReference type="EMBL" id="SFB12542.1"/>
    </source>
</evidence>
<name>A0A1I0YHB0_9FIRM</name>
<protein>
    <submittedName>
        <fullName evidence="8">Methyl-accepting chemotaxis protein</fullName>
    </submittedName>
</protein>
<keyword evidence="9" id="KW-1185">Reference proteome</keyword>
<feature type="transmembrane region" description="Helical" evidence="5">
    <location>
        <begin position="32"/>
        <end position="52"/>
    </location>
</feature>
<keyword evidence="3" id="KW-0807">Transducer</keyword>
<dbReference type="InterPro" id="IPR003660">
    <property type="entry name" value="HAMP_dom"/>
</dbReference>
<evidence type="ECO:0000256" key="1">
    <source>
        <dbReference type="ARBA" id="ARBA00022500"/>
    </source>
</evidence>
<dbReference type="EMBL" id="FOJY01000010">
    <property type="protein sequence ID" value="SFB12542.1"/>
    <property type="molecule type" value="Genomic_DNA"/>
</dbReference>
<dbReference type="AlphaFoldDB" id="A0A1I0YHB0"/>
<dbReference type="InterPro" id="IPR051310">
    <property type="entry name" value="MCP_chemotaxis"/>
</dbReference>
<feature type="domain" description="Methyl-accepting transducer" evidence="6">
    <location>
        <begin position="331"/>
        <end position="560"/>
    </location>
</feature>
<keyword evidence="5" id="KW-1133">Transmembrane helix</keyword>
<dbReference type="Gene3D" id="6.10.340.10">
    <property type="match status" value="1"/>
</dbReference>
<dbReference type="SMART" id="SM00283">
    <property type="entry name" value="MA"/>
    <property type="match status" value="1"/>
</dbReference>
<evidence type="ECO:0000256" key="5">
    <source>
        <dbReference type="SAM" id="Phobius"/>
    </source>
</evidence>
<dbReference type="OrthoDB" id="9814363at2"/>
<feature type="domain" description="HAMP" evidence="7">
    <location>
        <begin position="229"/>
        <end position="281"/>
    </location>
</feature>
<dbReference type="GO" id="GO:0016020">
    <property type="term" value="C:membrane"/>
    <property type="evidence" value="ECO:0007669"/>
    <property type="project" value="InterPro"/>
</dbReference>
<evidence type="ECO:0000313" key="9">
    <source>
        <dbReference type="Proteomes" id="UP000198838"/>
    </source>
</evidence>
<accession>A0A1I0YHB0</accession>
<evidence type="ECO:0000256" key="4">
    <source>
        <dbReference type="SAM" id="Coils"/>
    </source>
</evidence>
<dbReference type="GO" id="GO:0007165">
    <property type="term" value="P:signal transduction"/>
    <property type="evidence" value="ECO:0007669"/>
    <property type="project" value="UniProtKB-KW"/>
</dbReference>
<gene>
    <name evidence="8" type="ORF">SAMN05216249_11014</name>
</gene>
<dbReference type="STRING" id="1120918.SAMN05216249_11014"/>
<dbReference type="PROSITE" id="PS50111">
    <property type="entry name" value="CHEMOTAXIS_TRANSDUC_2"/>
    <property type="match status" value="1"/>
</dbReference>
<dbReference type="InterPro" id="IPR004089">
    <property type="entry name" value="MCPsignal_dom"/>
</dbReference>
<comment type="similarity">
    <text evidence="2">Belongs to the methyl-accepting chemotaxis (MCP) protein family.</text>
</comment>
<dbReference type="PANTHER" id="PTHR43531">
    <property type="entry name" value="PROTEIN ICFG"/>
    <property type="match status" value="1"/>
</dbReference>
<dbReference type="RefSeq" id="WP_092872412.1">
    <property type="nucleotide sequence ID" value="NZ_FOJY01000010.1"/>
</dbReference>
<dbReference type="CDD" id="cd06225">
    <property type="entry name" value="HAMP"/>
    <property type="match status" value="1"/>
</dbReference>
<dbReference type="PANTHER" id="PTHR43531:SF11">
    <property type="entry name" value="METHYL-ACCEPTING CHEMOTAXIS PROTEIN 3"/>
    <property type="match status" value="1"/>
</dbReference>
<keyword evidence="5" id="KW-0472">Membrane</keyword>
<feature type="transmembrane region" description="Helical" evidence="5">
    <location>
        <begin position="198"/>
        <end position="219"/>
    </location>
</feature>
<organism evidence="8 9">
    <name type="scientific">Acetitomaculum ruminis DSM 5522</name>
    <dbReference type="NCBI Taxonomy" id="1120918"/>
    <lineage>
        <taxon>Bacteria</taxon>
        <taxon>Bacillati</taxon>
        <taxon>Bacillota</taxon>
        <taxon>Clostridia</taxon>
        <taxon>Lachnospirales</taxon>
        <taxon>Lachnospiraceae</taxon>
        <taxon>Acetitomaculum</taxon>
    </lineage>
</organism>
<keyword evidence="1" id="KW-0145">Chemotaxis</keyword>
<dbReference type="SUPFAM" id="SSF58104">
    <property type="entry name" value="Methyl-accepting chemotaxis protein (MCP) signaling domain"/>
    <property type="match status" value="1"/>
</dbReference>
<dbReference type="GO" id="GO:0006935">
    <property type="term" value="P:chemotaxis"/>
    <property type="evidence" value="ECO:0007669"/>
    <property type="project" value="UniProtKB-KW"/>
</dbReference>
<dbReference type="PROSITE" id="PS50885">
    <property type="entry name" value="HAMP"/>
    <property type="match status" value="1"/>
</dbReference>
<proteinExistence type="inferred from homology"/>